<dbReference type="GO" id="GO:0005509">
    <property type="term" value="F:calcium ion binding"/>
    <property type="evidence" value="ECO:0007669"/>
    <property type="project" value="InterPro"/>
</dbReference>
<dbReference type="Pfam" id="PF00053">
    <property type="entry name" value="EGF_laminin"/>
    <property type="match status" value="1"/>
</dbReference>
<dbReference type="PROSITE" id="PS01186">
    <property type="entry name" value="EGF_2"/>
    <property type="match status" value="5"/>
</dbReference>
<dbReference type="PROSITE" id="PS00022">
    <property type="entry name" value="EGF_1"/>
    <property type="match status" value="10"/>
</dbReference>
<dbReference type="FunFam" id="2.10.25.10:FF:000066">
    <property type="entry name" value="FAT atypical cadherin 4"/>
    <property type="match status" value="1"/>
</dbReference>
<dbReference type="Gene3D" id="2.10.25.10">
    <property type="entry name" value="Laminin"/>
    <property type="match status" value="7"/>
</dbReference>
<evidence type="ECO:0000256" key="4">
    <source>
        <dbReference type="ARBA" id="ARBA00023157"/>
    </source>
</evidence>
<keyword evidence="3" id="KW-0677">Repeat</keyword>
<dbReference type="InterPro" id="IPR002049">
    <property type="entry name" value="LE_dom"/>
</dbReference>
<evidence type="ECO:0000256" key="3">
    <source>
        <dbReference type="ARBA" id="ARBA00022737"/>
    </source>
</evidence>
<protein>
    <submittedName>
        <fullName evidence="10">Uncharacterized protein</fullName>
    </submittedName>
</protein>
<keyword evidence="1 5" id="KW-0245">EGF-like domain</keyword>
<keyword evidence="6" id="KW-0862">Zinc</keyword>
<dbReference type="GO" id="GO:0008270">
    <property type="term" value="F:zinc ion binding"/>
    <property type="evidence" value="ECO:0007669"/>
    <property type="project" value="UniProtKB-KW"/>
</dbReference>
<evidence type="ECO:0000313" key="10">
    <source>
        <dbReference type="EMBL" id="CAF4606075.1"/>
    </source>
</evidence>
<feature type="domain" description="EGF-like" evidence="8">
    <location>
        <begin position="399"/>
        <end position="433"/>
    </location>
</feature>
<evidence type="ECO:0000256" key="5">
    <source>
        <dbReference type="PROSITE-ProRule" id="PRU00076"/>
    </source>
</evidence>
<keyword evidence="2 7" id="KW-0732">Signal</keyword>
<dbReference type="EMBL" id="CAJOBS010000580">
    <property type="protein sequence ID" value="CAF4606075.1"/>
    <property type="molecule type" value="Genomic_DNA"/>
</dbReference>
<feature type="domain" description="EGF-like" evidence="8">
    <location>
        <begin position="435"/>
        <end position="471"/>
    </location>
</feature>
<dbReference type="Pfam" id="PF12661">
    <property type="entry name" value="hEGF"/>
    <property type="match status" value="1"/>
</dbReference>
<feature type="disulfide bond" evidence="5">
    <location>
        <begin position="56"/>
        <end position="65"/>
    </location>
</feature>
<dbReference type="InterPro" id="IPR000742">
    <property type="entry name" value="EGF"/>
</dbReference>
<evidence type="ECO:0000313" key="11">
    <source>
        <dbReference type="Proteomes" id="UP000663838"/>
    </source>
</evidence>
<comment type="caution">
    <text evidence="5">Lacks conserved residue(s) required for the propagation of feature annotation.</text>
</comment>
<keyword evidence="6" id="KW-0863">Zinc-finger</keyword>
<evidence type="ECO:0000256" key="7">
    <source>
        <dbReference type="SAM" id="SignalP"/>
    </source>
</evidence>
<dbReference type="PANTHER" id="PTHR24049:SF22">
    <property type="entry name" value="DROSOPHILA CRUMBS HOMOLOG"/>
    <property type="match status" value="1"/>
</dbReference>
<gene>
    <name evidence="10" type="ORF">TOA249_LOCUS10946</name>
</gene>
<feature type="disulfide bond" evidence="5">
    <location>
        <begin position="301"/>
        <end position="318"/>
    </location>
</feature>
<evidence type="ECO:0000256" key="6">
    <source>
        <dbReference type="PROSITE-ProRule" id="PRU00325"/>
    </source>
</evidence>
<feature type="disulfide bond" evidence="5">
    <location>
        <begin position="343"/>
        <end position="360"/>
    </location>
</feature>
<feature type="disulfide bond" evidence="5">
    <location>
        <begin position="423"/>
        <end position="432"/>
    </location>
</feature>
<dbReference type="SUPFAM" id="SSF57196">
    <property type="entry name" value="EGF/Laminin"/>
    <property type="match status" value="8"/>
</dbReference>
<feature type="domain" description="EGF-like" evidence="8">
    <location>
        <begin position="194"/>
        <end position="231"/>
    </location>
</feature>
<accession>A0A821CIQ7</accession>
<dbReference type="AlphaFoldDB" id="A0A821CIQ7"/>
<dbReference type="PANTHER" id="PTHR24049">
    <property type="entry name" value="CRUMBS FAMILY MEMBER"/>
    <property type="match status" value="1"/>
</dbReference>
<dbReference type="PROSITE" id="PS50966">
    <property type="entry name" value="ZF_SWIM"/>
    <property type="match status" value="1"/>
</dbReference>
<comment type="caution">
    <text evidence="10">The sequence shown here is derived from an EMBL/GenBank/DDBJ whole genome shotgun (WGS) entry which is preliminary data.</text>
</comment>
<feature type="disulfide bond" evidence="5">
    <location>
        <begin position="221"/>
        <end position="230"/>
    </location>
</feature>
<feature type="domain" description="SWIM-type" evidence="9">
    <location>
        <begin position="129"/>
        <end position="160"/>
    </location>
</feature>
<proteinExistence type="predicted"/>
<dbReference type="InterPro" id="IPR013032">
    <property type="entry name" value="EGF-like_CS"/>
</dbReference>
<feature type="domain" description="EGF-like" evidence="8">
    <location>
        <begin position="292"/>
        <end position="330"/>
    </location>
</feature>
<dbReference type="SMART" id="SM00181">
    <property type="entry name" value="EGF"/>
    <property type="match status" value="10"/>
</dbReference>
<evidence type="ECO:0000259" key="8">
    <source>
        <dbReference type="PROSITE" id="PS50026"/>
    </source>
</evidence>
<keyword evidence="4 5" id="KW-1015">Disulfide bond</keyword>
<name>A0A821CIQ7_9BILA</name>
<feature type="disulfide bond" evidence="5">
    <location>
        <begin position="461"/>
        <end position="470"/>
    </location>
</feature>
<feature type="domain" description="EGF-like" evidence="8">
    <location>
        <begin position="155"/>
        <end position="192"/>
    </location>
</feature>
<feature type="domain" description="EGF-like" evidence="8">
    <location>
        <begin position="334"/>
        <end position="372"/>
    </location>
</feature>
<dbReference type="SMART" id="SM00179">
    <property type="entry name" value="EGF_CA"/>
    <property type="match status" value="2"/>
</dbReference>
<dbReference type="Proteomes" id="UP000663838">
    <property type="component" value="Unassembled WGS sequence"/>
</dbReference>
<feature type="signal peptide" evidence="7">
    <location>
        <begin position="1"/>
        <end position="18"/>
    </location>
</feature>
<evidence type="ECO:0000256" key="2">
    <source>
        <dbReference type="ARBA" id="ARBA00022729"/>
    </source>
</evidence>
<dbReference type="InterPro" id="IPR051022">
    <property type="entry name" value="Notch_Cell-Fate_Det"/>
</dbReference>
<feature type="domain" description="EGF-like" evidence="8">
    <location>
        <begin position="116"/>
        <end position="150"/>
    </location>
</feature>
<sequence>MNLLCYLIFILSIQRIVGSDLVLNFHLQNWTNPCEPNPCRAGTCEIISKINFNCHCISYVYGQLCEKLNYSQQPCDSNPCYNQGLCSPISPRDSPTNSSFICLCPPQHSGKYCQENVGECSCLNGGTCYNISYDGYRCSCPSMFTGPVCEHDFRNETFCSHSPCKNNGTCILIESSAGVCLCQPGYVGELCEKHVSFCHQNPCRNNGTCVPLSGVDGQCRCQPGYSGSLCEQVQTTFCSNNPCRNGSTSIYITPTACKKRCNKNQGKCALIDNKYGRCLCPKDVTGPYCDIPLHSCAPNPCENNGICMHEMSSQSYKCLCTFGYSGVNCSENLNKSFCSSNPCMNNGTCLQSPTTADGICRCQEGFSGIFCNEIVKCGNEKCQYPKQVCLAESCVNVTGELYCLLHECQHGGKCNPMTRQCQCEKGFAGIKCELRTILCDQMNNVCQNNGTCLSIENHCVCTNFYTGKYCEILIEQN</sequence>
<feature type="domain" description="EGF-like" evidence="8">
    <location>
        <begin position="30"/>
        <end position="66"/>
    </location>
</feature>
<feature type="disulfide bond" evidence="5">
    <location>
        <begin position="182"/>
        <end position="191"/>
    </location>
</feature>
<feature type="disulfide bond" evidence="5">
    <location>
        <begin position="320"/>
        <end position="329"/>
    </location>
</feature>
<reference evidence="10" key="1">
    <citation type="submission" date="2021-02" db="EMBL/GenBank/DDBJ databases">
        <authorList>
            <person name="Nowell W R."/>
        </authorList>
    </citation>
    <scope>NUCLEOTIDE SEQUENCE</scope>
</reference>
<dbReference type="PROSITE" id="PS50026">
    <property type="entry name" value="EGF_3"/>
    <property type="match status" value="9"/>
</dbReference>
<keyword evidence="6" id="KW-0479">Metal-binding</keyword>
<evidence type="ECO:0000259" key="9">
    <source>
        <dbReference type="PROSITE" id="PS50966"/>
    </source>
</evidence>
<feature type="disulfide bond" evidence="5">
    <location>
        <begin position="362"/>
        <end position="371"/>
    </location>
</feature>
<evidence type="ECO:0000256" key="1">
    <source>
        <dbReference type="ARBA" id="ARBA00022536"/>
    </source>
</evidence>
<feature type="disulfide bond" evidence="5">
    <location>
        <begin position="34"/>
        <end position="44"/>
    </location>
</feature>
<feature type="chain" id="PRO_5032727330" evidence="7">
    <location>
        <begin position="19"/>
        <end position="477"/>
    </location>
</feature>
<dbReference type="Pfam" id="PF00008">
    <property type="entry name" value="EGF"/>
    <property type="match status" value="4"/>
</dbReference>
<feature type="disulfide bond" evidence="5">
    <location>
        <begin position="140"/>
        <end position="149"/>
    </location>
</feature>
<dbReference type="InterPro" id="IPR001881">
    <property type="entry name" value="EGF-like_Ca-bd_dom"/>
</dbReference>
<dbReference type="PRINTS" id="PR00011">
    <property type="entry name" value="EGFLAMININ"/>
</dbReference>
<dbReference type="InterPro" id="IPR007527">
    <property type="entry name" value="Znf_SWIM"/>
</dbReference>
<feature type="disulfide bond" evidence="5">
    <location>
        <begin position="104"/>
        <end position="113"/>
    </location>
</feature>
<feature type="domain" description="EGF-like" evidence="8">
    <location>
        <begin position="71"/>
        <end position="114"/>
    </location>
</feature>
<organism evidence="10 11">
    <name type="scientific">Rotaria socialis</name>
    <dbReference type="NCBI Taxonomy" id="392032"/>
    <lineage>
        <taxon>Eukaryota</taxon>
        <taxon>Metazoa</taxon>
        <taxon>Spiralia</taxon>
        <taxon>Gnathifera</taxon>
        <taxon>Rotifera</taxon>
        <taxon>Eurotatoria</taxon>
        <taxon>Bdelloidea</taxon>
        <taxon>Philodinida</taxon>
        <taxon>Philodinidae</taxon>
        <taxon>Rotaria</taxon>
    </lineage>
</organism>